<keyword evidence="6" id="KW-1185">Reference proteome</keyword>
<evidence type="ECO:0000256" key="3">
    <source>
        <dbReference type="ARBA" id="ARBA00023163"/>
    </source>
</evidence>
<accession>W4QKB3</accession>
<dbReference type="CDD" id="cd02208">
    <property type="entry name" value="cupin_RmlC-like"/>
    <property type="match status" value="1"/>
</dbReference>
<keyword evidence="1" id="KW-0805">Transcription regulation</keyword>
<dbReference type="STRING" id="1236971.JCM9152_4053"/>
<dbReference type="Pfam" id="PF02311">
    <property type="entry name" value="AraC_binding"/>
    <property type="match status" value="1"/>
</dbReference>
<evidence type="ECO:0000256" key="1">
    <source>
        <dbReference type="ARBA" id="ARBA00023015"/>
    </source>
</evidence>
<dbReference type="Proteomes" id="UP000018895">
    <property type="component" value="Unassembled WGS sequence"/>
</dbReference>
<dbReference type="InterPro" id="IPR014710">
    <property type="entry name" value="RmlC-like_jellyroll"/>
</dbReference>
<comment type="caution">
    <text evidence="5">The sequence shown here is derived from an EMBL/GenBank/DDBJ whole genome shotgun (WGS) entry which is preliminary data.</text>
</comment>
<name>W4QKB3_9BACI</name>
<reference evidence="5" key="1">
    <citation type="journal article" date="2014" name="Genome Announc.">
        <title>Draft Genome Sequences of Three Alkaliphilic Bacillus Strains, Bacillus wakoensis JCM 9140T, Bacillus akibai JCM 9157T, and Bacillus hemicellulosilyticus JCM 9152T.</title>
        <authorList>
            <person name="Yuki M."/>
            <person name="Oshima K."/>
            <person name="Suda W."/>
            <person name="Oshida Y."/>
            <person name="Kitamura K."/>
            <person name="Iida T."/>
            <person name="Hattori M."/>
            <person name="Ohkuma M."/>
        </authorList>
    </citation>
    <scope>NUCLEOTIDE SEQUENCE [LARGE SCALE GENOMIC DNA]</scope>
    <source>
        <strain evidence="5">JCM 9152</strain>
    </source>
</reference>
<dbReference type="GO" id="GO:0003700">
    <property type="term" value="F:DNA-binding transcription factor activity"/>
    <property type="evidence" value="ECO:0007669"/>
    <property type="project" value="InterPro"/>
</dbReference>
<dbReference type="PROSITE" id="PS00041">
    <property type="entry name" value="HTH_ARAC_FAMILY_1"/>
    <property type="match status" value="1"/>
</dbReference>
<evidence type="ECO:0000313" key="6">
    <source>
        <dbReference type="Proteomes" id="UP000018895"/>
    </source>
</evidence>
<evidence type="ECO:0000259" key="4">
    <source>
        <dbReference type="PROSITE" id="PS01124"/>
    </source>
</evidence>
<proteinExistence type="predicted"/>
<dbReference type="AlphaFoldDB" id="W4QKB3"/>
<dbReference type="SMART" id="SM00342">
    <property type="entry name" value="HTH_ARAC"/>
    <property type="match status" value="1"/>
</dbReference>
<dbReference type="Gene3D" id="2.60.120.10">
    <property type="entry name" value="Jelly Rolls"/>
    <property type="match status" value="1"/>
</dbReference>
<dbReference type="InterPro" id="IPR037923">
    <property type="entry name" value="HTH-like"/>
</dbReference>
<organism evidence="5 6">
    <name type="scientific">Halalkalibacter hemicellulosilyticusJCM 9152</name>
    <dbReference type="NCBI Taxonomy" id="1236971"/>
    <lineage>
        <taxon>Bacteria</taxon>
        <taxon>Bacillati</taxon>
        <taxon>Bacillota</taxon>
        <taxon>Bacilli</taxon>
        <taxon>Bacillales</taxon>
        <taxon>Bacillaceae</taxon>
        <taxon>Halalkalibacter</taxon>
    </lineage>
</organism>
<dbReference type="SUPFAM" id="SSF51215">
    <property type="entry name" value="Regulatory protein AraC"/>
    <property type="match status" value="1"/>
</dbReference>
<dbReference type="SUPFAM" id="SSF46689">
    <property type="entry name" value="Homeodomain-like"/>
    <property type="match status" value="2"/>
</dbReference>
<dbReference type="Pfam" id="PF12833">
    <property type="entry name" value="HTH_18"/>
    <property type="match status" value="1"/>
</dbReference>
<sequence length="290" mass="33462">MDITLYEKPLFTNPSSPFRISLEKHTEKGVLFDKHWHEQVELLYFNTGLAKIEVNSESYDASPNDLIIINSNDLHGGIGITDHVSYYCVIIDTSILQNSFIESYAAAFNNLHSSSFTLLNHFINGDNTINELFNQIKNEQHEKKPGYEPFIKAYTLSLMGHLIRHHANTTLSPKKFNTRLRNLDRLNTLLEHLHNHYAEPISVEEGAAHANLSPYYFCRLFKSATGKSFTDYLNNLRVEKAHLLLMNTEFSMTEIAFQTGFNDANYFSRCYKKYKRVSPSAVRKNRLSNR</sequence>
<dbReference type="InterPro" id="IPR009057">
    <property type="entry name" value="Homeodomain-like_sf"/>
</dbReference>
<dbReference type="OrthoDB" id="8737373at2"/>
<dbReference type="InterPro" id="IPR018062">
    <property type="entry name" value="HTH_AraC-typ_CS"/>
</dbReference>
<dbReference type="PANTHER" id="PTHR43280:SF28">
    <property type="entry name" value="HTH-TYPE TRANSCRIPTIONAL ACTIVATOR RHAS"/>
    <property type="match status" value="1"/>
</dbReference>
<protein>
    <submittedName>
        <fullName evidence="5">Two-component response regulator</fullName>
    </submittedName>
</protein>
<evidence type="ECO:0000313" key="5">
    <source>
        <dbReference type="EMBL" id="GAE32516.1"/>
    </source>
</evidence>
<dbReference type="Gene3D" id="1.10.10.60">
    <property type="entry name" value="Homeodomain-like"/>
    <property type="match status" value="2"/>
</dbReference>
<gene>
    <name evidence="5" type="ORF">JCM9152_4053</name>
</gene>
<dbReference type="EMBL" id="BAUU01000038">
    <property type="protein sequence ID" value="GAE32516.1"/>
    <property type="molecule type" value="Genomic_DNA"/>
</dbReference>
<dbReference type="RefSeq" id="WP_035346810.1">
    <property type="nucleotide sequence ID" value="NZ_BAUU01000038.1"/>
</dbReference>
<dbReference type="InterPro" id="IPR003313">
    <property type="entry name" value="AraC-bd"/>
</dbReference>
<dbReference type="PANTHER" id="PTHR43280">
    <property type="entry name" value="ARAC-FAMILY TRANSCRIPTIONAL REGULATOR"/>
    <property type="match status" value="1"/>
</dbReference>
<dbReference type="InterPro" id="IPR018060">
    <property type="entry name" value="HTH_AraC"/>
</dbReference>
<dbReference type="GO" id="GO:0043565">
    <property type="term" value="F:sequence-specific DNA binding"/>
    <property type="evidence" value="ECO:0007669"/>
    <property type="project" value="InterPro"/>
</dbReference>
<keyword evidence="3" id="KW-0804">Transcription</keyword>
<feature type="domain" description="HTH araC/xylS-type" evidence="4">
    <location>
        <begin position="187"/>
        <end position="285"/>
    </location>
</feature>
<evidence type="ECO:0000256" key="2">
    <source>
        <dbReference type="ARBA" id="ARBA00023125"/>
    </source>
</evidence>
<keyword evidence="2" id="KW-0238">DNA-binding</keyword>
<dbReference type="PROSITE" id="PS01124">
    <property type="entry name" value="HTH_ARAC_FAMILY_2"/>
    <property type="match status" value="1"/>
</dbReference>